<dbReference type="Gene3D" id="3.30.420.10">
    <property type="entry name" value="Ribonuclease H-like superfamily/Ribonuclease H"/>
    <property type="match status" value="1"/>
</dbReference>
<feature type="region of interest" description="Disordered" evidence="1">
    <location>
        <begin position="155"/>
        <end position="193"/>
    </location>
</feature>
<dbReference type="GO" id="GO:0003676">
    <property type="term" value="F:nucleic acid binding"/>
    <property type="evidence" value="ECO:0007669"/>
    <property type="project" value="InterPro"/>
</dbReference>
<evidence type="ECO:0000259" key="2">
    <source>
        <dbReference type="PROSITE" id="PS50879"/>
    </source>
</evidence>
<dbReference type="InterPro" id="IPR002156">
    <property type="entry name" value="RNaseH_domain"/>
</dbReference>
<dbReference type="InterPro" id="IPR012337">
    <property type="entry name" value="RNaseH-like_sf"/>
</dbReference>
<evidence type="ECO:0000313" key="4">
    <source>
        <dbReference type="Proteomes" id="UP000325315"/>
    </source>
</evidence>
<dbReference type="Proteomes" id="UP000325315">
    <property type="component" value="Unassembled WGS sequence"/>
</dbReference>
<dbReference type="SUPFAM" id="SSF53098">
    <property type="entry name" value="Ribonuclease H-like"/>
    <property type="match status" value="1"/>
</dbReference>
<evidence type="ECO:0000313" key="3">
    <source>
        <dbReference type="EMBL" id="KAA3484423.1"/>
    </source>
</evidence>
<dbReference type="Pfam" id="PF13456">
    <property type="entry name" value="RVT_3"/>
    <property type="match status" value="1"/>
</dbReference>
<dbReference type="InterPro" id="IPR036397">
    <property type="entry name" value="RNaseH_sf"/>
</dbReference>
<dbReference type="EMBL" id="SMMG02000002">
    <property type="protein sequence ID" value="KAA3484423.1"/>
    <property type="molecule type" value="Genomic_DNA"/>
</dbReference>
<sequence length="662" mass="74859">MEKRVNSRDRDAFHDVMGHKTEDLFTLKDAINKAVRNDKLIEYEKWSVKFGCDNKKLVRDEEGNYPMVVSAIVVRFKVKRILVDSGSAVEVLSWQVYQNMGLKEQALSEASPLYVLRGDHPMAYNTIFGRPMERMVVATFCMKIKFPTKTSVGFLQSDQRTASGNARRRPPSDSAQVERAPRGEANKAKKMTVRTTNGRGSEAGVHELHGRLLRIQSDFARPKQPREDSLHHQGGALLLSGHAFQPQECRSNLSKASKRIFKNQIGHDLEVLRLYDFKEGNKDSSQGWHTSASHSLKLQEHHSHGQKSVKQPLKNKIIPHLPSTVKIASGRSNTLSLLDTSEETITAVFVKSEGVHQFPLRSYFQDHSVVMVTNQPMKEVLSKADTSGRVMKWSIELSEYGIDFTPRTAIKGQKSWLVYVDGSATKTRSGAGALIIDPSGNKWLYGFKFGFQTSNNITENEALVSGLELAHQLGAKDLIVHTYSQLVAKQMNEDLLGRHPTKGKILLEHRETLSYDTSQVLYMNQKETWMMPIIRTLQGEQDNQDMKEIAKLQRKAARFEIPRTIIIDNGETTFSLFYGAEVVIPTEVGLRSHRTQHFDEEANQEAVIRNLNLMDELREAVEVRNAARAQQVAHYHNSKVRNKQFQVGDFVLRNTKASLPAS</sequence>
<protein>
    <submittedName>
        <fullName evidence="3">Retrovirus-related Pol polyprotein from transposon 17.6</fullName>
    </submittedName>
</protein>
<organism evidence="3 4">
    <name type="scientific">Gossypium australe</name>
    <dbReference type="NCBI Taxonomy" id="47621"/>
    <lineage>
        <taxon>Eukaryota</taxon>
        <taxon>Viridiplantae</taxon>
        <taxon>Streptophyta</taxon>
        <taxon>Embryophyta</taxon>
        <taxon>Tracheophyta</taxon>
        <taxon>Spermatophyta</taxon>
        <taxon>Magnoliopsida</taxon>
        <taxon>eudicotyledons</taxon>
        <taxon>Gunneridae</taxon>
        <taxon>Pentapetalae</taxon>
        <taxon>rosids</taxon>
        <taxon>malvids</taxon>
        <taxon>Malvales</taxon>
        <taxon>Malvaceae</taxon>
        <taxon>Malvoideae</taxon>
        <taxon>Gossypium</taxon>
    </lineage>
</organism>
<evidence type="ECO:0000256" key="1">
    <source>
        <dbReference type="SAM" id="MobiDB-lite"/>
    </source>
</evidence>
<accession>A0A5B6WSJ9</accession>
<dbReference type="PROSITE" id="PS50879">
    <property type="entry name" value="RNASE_H_1"/>
    <property type="match status" value="1"/>
</dbReference>
<gene>
    <name evidence="3" type="ORF">EPI10_006507</name>
</gene>
<dbReference type="PANTHER" id="PTHR48475:SF1">
    <property type="entry name" value="RNASE H TYPE-1 DOMAIN-CONTAINING PROTEIN"/>
    <property type="match status" value="1"/>
</dbReference>
<comment type="caution">
    <text evidence="3">The sequence shown here is derived from an EMBL/GenBank/DDBJ whole genome shotgun (WGS) entry which is preliminary data.</text>
</comment>
<feature type="region of interest" description="Disordered" evidence="1">
    <location>
        <begin position="283"/>
        <end position="312"/>
    </location>
</feature>
<dbReference type="AlphaFoldDB" id="A0A5B6WSJ9"/>
<feature type="compositionally biased region" description="Polar residues" evidence="1">
    <location>
        <begin position="283"/>
        <end position="296"/>
    </location>
</feature>
<dbReference type="GO" id="GO:0004523">
    <property type="term" value="F:RNA-DNA hybrid ribonuclease activity"/>
    <property type="evidence" value="ECO:0007669"/>
    <property type="project" value="InterPro"/>
</dbReference>
<feature type="domain" description="RNase H type-1" evidence="2">
    <location>
        <begin position="412"/>
        <end position="555"/>
    </location>
</feature>
<dbReference type="PANTHER" id="PTHR48475">
    <property type="entry name" value="RIBONUCLEASE H"/>
    <property type="match status" value="1"/>
</dbReference>
<reference evidence="4" key="1">
    <citation type="journal article" date="2019" name="Plant Biotechnol. J.">
        <title>Genome sequencing of the Australian wild diploid species Gossypium australe highlights disease resistance and delayed gland morphogenesis.</title>
        <authorList>
            <person name="Cai Y."/>
            <person name="Cai X."/>
            <person name="Wang Q."/>
            <person name="Wang P."/>
            <person name="Zhang Y."/>
            <person name="Cai C."/>
            <person name="Xu Y."/>
            <person name="Wang K."/>
            <person name="Zhou Z."/>
            <person name="Wang C."/>
            <person name="Geng S."/>
            <person name="Li B."/>
            <person name="Dong Q."/>
            <person name="Hou Y."/>
            <person name="Wang H."/>
            <person name="Ai P."/>
            <person name="Liu Z."/>
            <person name="Yi F."/>
            <person name="Sun M."/>
            <person name="An G."/>
            <person name="Cheng J."/>
            <person name="Zhang Y."/>
            <person name="Shi Q."/>
            <person name="Xie Y."/>
            <person name="Shi X."/>
            <person name="Chang Y."/>
            <person name="Huang F."/>
            <person name="Chen Y."/>
            <person name="Hong S."/>
            <person name="Mi L."/>
            <person name="Sun Q."/>
            <person name="Zhang L."/>
            <person name="Zhou B."/>
            <person name="Peng R."/>
            <person name="Zhang X."/>
            <person name="Liu F."/>
        </authorList>
    </citation>
    <scope>NUCLEOTIDE SEQUENCE [LARGE SCALE GENOMIC DNA]</scope>
    <source>
        <strain evidence="4">cv. PA1801</strain>
    </source>
</reference>
<name>A0A5B6WSJ9_9ROSI</name>
<keyword evidence="4" id="KW-1185">Reference proteome</keyword>
<proteinExistence type="predicted"/>
<feature type="compositionally biased region" description="Polar residues" evidence="1">
    <location>
        <begin position="155"/>
        <end position="164"/>
    </location>
</feature>
<dbReference type="OrthoDB" id="1730596at2759"/>